<gene>
    <name evidence="2" type="ORF">H9L16_00125</name>
</gene>
<protein>
    <recommendedName>
        <fullName evidence="4">Secreted protein</fullName>
    </recommendedName>
</protein>
<dbReference type="RefSeq" id="WP_187552622.1">
    <property type="nucleotide sequence ID" value="NZ_BMZL01000001.1"/>
</dbReference>
<proteinExistence type="predicted"/>
<keyword evidence="3" id="KW-1185">Reference proteome</keyword>
<accession>A0A7G9SQI0</accession>
<evidence type="ECO:0000313" key="2">
    <source>
        <dbReference type="EMBL" id="QNN70105.1"/>
    </source>
</evidence>
<reference evidence="2 3" key="1">
    <citation type="submission" date="2020-08" db="EMBL/GenBank/DDBJ databases">
        <title>Genome sequence of Thermomonas carbonis KCTC 42013T.</title>
        <authorList>
            <person name="Hyun D.-W."/>
            <person name="Bae J.-W."/>
        </authorList>
    </citation>
    <scope>NUCLEOTIDE SEQUENCE [LARGE SCALE GENOMIC DNA]</scope>
    <source>
        <strain evidence="2 3">KCTC 42013</strain>
    </source>
</reference>
<feature type="chain" id="PRO_5028847914" description="Secreted protein" evidence="1">
    <location>
        <begin position="24"/>
        <end position="240"/>
    </location>
</feature>
<organism evidence="2 3">
    <name type="scientific">Thermomonas carbonis</name>
    <dbReference type="NCBI Taxonomy" id="1463158"/>
    <lineage>
        <taxon>Bacteria</taxon>
        <taxon>Pseudomonadati</taxon>
        <taxon>Pseudomonadota</taxon>
        <taxon>Gammaproteobacteria</taxon>
        <taxon>Lysobacterales</taxon>
        <taxon>Lysobacteraceae</taxon>
        <taxon>Thermomonas</taxon>
    </lineage>
</organism>
<dbReference type="KEGG" id="tcn:H9L16_00125"/>
<evidence type="ECO:0008006" key="4">
    <source>
        <dbReference type="Google" id="ProtNLM"/>
    </source>
</evidence>
<sequence>MAMIEWVGRMALAGLLLSFSATVAGQDQIDESGPAKRELSGAKRTGEALWPVPPQAQWGQVITQKGSNVWKDAVFTDPKGRWQIVYPSTMTEPYGDGRTRMYRYPGQPHISCGSSVIGRVFDDLGEGAPVLAPRVLGERRDALVQKVREPSAPLANVRMVELPGPAGMAGTPVQAIMFDQRGKLLEALGVERDVVARHLLVSDGDDLLHVFCTAHPGQKSWVEKHVPQALRLTGLAREQD</sequence>
<evidence type="ECO:0000256" key="1">
    <source>
        <dbReference type="SAM" id="SignalP"/>
    </source>
</evidence>
<keyword evidence="1" id="KW-0732">Signal</keyword>
<dbReference type="Proteomes" id="UP000515804">
    <property type="component" value="Chromosome"/>
</dbReference>
<name>A0A7G9SQI0_9GAMM</name>
<dbReference type="AlphaFoldDB" id="A0A7G9SQI0"/>
<dbReference type="EMBL" id="CP060719">
    <property type="protein sequence ID" value="QNN70105.1"/>
    <property type="molecule type" value="Genomic_DNA"/>
</dbReference>
<feature type="signal peptide" evidence="1">
    <location>
        <begin position="1"/>
        <end position="23"/>
    </location>
</feature>
<evidence type="ECO:0000313" key="3">
    <source>
        <dbReference type="Proteomes" id="UP000515804"/>
    </source>
</evidence>